<dbReference type="AlphaFoldDB" id="A0A7T8QV69"/>
<dbReference type="PROSITE" id="PS50222">
    <property type="entry name" value="EF_HAND_2"/>
    <property type="match status" value="1"/>
</dbReference>
<dbReference type="EMBL" id="CP045890">
    <property type="protein sequence ID" value="QQP56300.1"/>
    <property type="molecule type" value="Genomic_DNA"/>
</dbReference>
<organism evidence="2 3">
    <name type="scientific">Caligus rogercresseyi</name>
    <name type="common">Sea louse</name>
    <dbReference type="NCBI Taxonomy" id="217165"/>
    <lineage>
        <taxon>Eukaryota</taxon>
        <taxon>Metazoa</taxon>
        <taxon>Ecdysozoa</taxon>
        <taxon>Arthropoda</taxon>
        <taxon>Crustacea</taxon>
        <taxon>Multicrustacea</taxon>
        <taxon>Hexanauplia</taxon>
        <taxon>Copepoda</taxon>
        <taxon>Siphonostomatoida</taxon>
        <taxon>Caligidae</taxon>
        <taxon>Caligus</taxon>
    </lineage>
</organism>
<dbReference type="OrthoDB" id="191686at2759"/>
<sequence length="57" mass="6688">MYDEDGSGTIEMSEMTDIIGTLYEMEGISRECAVSRAKKILWNWMSMETERYLKRNS</sequence>
<dbReference type="GO" id="GO:0005509">
    <property type="term" value="F:calcium ion binding"/>
    <property type="evidence" value="ECO:0007669"/>
    <property type="project" value="InterPro"/>
</dbReference>
<accession>A0A7T8QV69</accession>
<name>A0A7T8QV69_CALRO</name>
<evidence type="ECO:0000313" key="3">
    <source>
        <dbReference type="Proteomes" id="UP000595437"/>
    </source>
</evidence>
<evidence type="ECO:0000259" key="1">
    <source>
        <dbReference type="PROSITE" id="PS50222"/>
    </source>
</evidence>
<gene>
    <name evidence="2" type="ORF">FKW44_000914</name>
</gene>
<dbReference type="InterPro" id="IPR002048">
    <property type="entry name" value="EF_hand_dom"/>
</dbReference>
<protein>
    <recommendedName>
        <fullName evidence="1">EF-hand domain-containing protein</fullName>
    </recommendedName>
</protein>
<feature type="domain" description="EF-hand" evidence="1">
    <location>
        <begin position="1"/>
        <end position="25"/>
    </location>
</feature>
<proteinExistence type="predicted"/>
<evidence type="ECO:0000313" key="2">
    <source>
        <dbReference type="EMBL" id="QQP56300.1"/>
    </source>
</evidence>
<dbReference type="Proteomes" id="UP000595437">
    <property type="component" value="Chromosome 1"/>
</dbReference>
<dbReference type="PROSITE" id="PS00018">
    <property type="entry name" value="EF_HAND_1"/>
    <property type="match status" value="1"/>
</dbReference>
<dbReference type="Gene3D" id="1.10.238.10">
    <property type="entry name" value="EF-hand"/>
    <property type="match status" value="1"/>
</dbReference>
<dbReference type="InterPro" id="IPR018247">
    <property type="entry name" value="EF_Hand_1_Ca_BS"/>
</dbReference>
<reference evidence="3" key="1">
    <citation type="submission" date="2021-01" db="EMBL/GenBank/DDBJ databases">
        <title>Caligus Genome Assembly.</title>
        <authorList>
            <person name="Gallardo-Escarate C."/>
        </authorList>
    </citation>
    <scope>NUCLEOTIDE SEQUENCE [LARGE SCALE GENOMIC DNA]</scope>
</reference>
<keyword evidence="3" id="KW-1185">Reference proteome</keyword>